<dbReference type="Proteomes" id="UP000316916">
    <property type="component" value="Unassembled WGS sequence"/>
</dbReference>
<name>A0A521AYW5_9FLAO</name>
<evidence type="ECO:0000313" key="4">
    <source>
        <dbReference type="EMBL" id="SMO40042.1"/>
    </source>
</evidence>
<keyword evidence="4" id="KW-0689">Ribosomal protein</keyword>
<dbReference type="InterPro" id="IPR000182">
    <property type="entry name" value="GNAT_dom"/>
</dbReference>
<keyword evidence="5" id="KW-1185">Reference proteome</keyword>
<dbReference type="EMBL" id="FXTC01000001">
    <property type="protein sequence ID" value="SMO40042.1"/>
    <property type="molecule type" value="Genomic_DNA"/>
</dbReference>
<reference evidence="4 5" key="1">
    <citation type="submission" date="2017-05" db="EMBL/GenBank/DDBJ databases">
        <authorList>
            <person name="Varghese N."/>
            <person name="Submissions S."/>
        </authorList>
    </citation>
    <scope>NUCLEOTIDE SEQUENCE [LARGE SCALE GENOMIC DNA]</scope>
    <source>
        <strain evidence="4 5">DSM 29371</strain>
    </source>
</reference>
<dbReference type="PANTHER" id="PTHR43877">
    <property type="entry name" value="AMINOALKYLPHOSPHONATE N-ACETYLTRANSFERASE-RELATED-RELATED"/>
    <property type="match status" value="1"/>
</dbReference>
<dbReference type="InterPro" id="IPR050832">
    <property type="entry name" value="Bact_Acetyltransf"/>
</dbReference>
<dbReference type="SUPFAM" id="SSF55729">
    <property type="entry name" value="Acyl-CoA N-acyltransferases (Nat)"/>
    <property type="match status" value="1"/>
</dbReference>
<accession>A0A521AYW5</accession>
<gene>
    <name evidence="4" type="ORF">SAMN06265171_101562</name>
</gene>
<proteinExistence type="predicted"/>
<keyword evidence="1" id="KW-0808">Transferase</keyword>
<dbReference type="PROSITE" id="PS51186">
    <property type="entry name" value="GNAT"/>
    <property type="match status" value="1"/>
</dbReference>
<dbReference type="AlphaFoldDB" id="A0A521AYW5"/>
<dbReference type="GO" id="GO:0016747">
    <property type="term" value="F:acyltransferase activity, transferring groups other than amino-acyl groups"/>
    <property type="evidence" value="ECO:0007669"/>
    <property type="project" value="InterPro"/>
</dbReference>
<evidence type="ECO:0000259" key="3">
    <source>
        <dbReference type="PROSITE" id="PS51186"/>
    </source>
</evidence>
<evidence type="ECO:0000256" key="1">
    <source>
        <dbReference type="ARBA" id="ARBA00022679"/>
    </source>
</evidence>
<keyword evidence="4" id="KW-0687">Ribonucleoprotein</keyword>
<dbReference type="Gene3D" id="3.40.630.30">
    <property type="match status" value="1"/>
</dbReference>
<dbReference type="RefSeq" id="WP_228451451.1">
    <property type="nucleotide sequence ID" value="NZ_FXTC01000001.1"/>
</dbReference>
<evidence type="ECO:0000256" key="2">
    <source>
        <dbReference type="ARBA" id="ARBA00023315"/>
    </source>
</evidence>
<protein>
    <submittedName>
        <fullName evidence="4">Ribosomal protein S18 acetylase RimI</fullName>
    </submittedName>
</protein>
<dbReference type="GO" id="GO:0005840">
    <property type="term" value="C:ribosome"/>
    <property type="evidence" value="ECO:0007669"/>
    <property type="project" value="UniProtKB-KW"/>
</dbReference>
<sequence>MNIVIREARPEDIPQIQVVRNSVKENTLSDPGLVTDKDCEEFLFQRGKGWVSEVKGQIVGFSIADLKENNIWALFVHPDFENRGIGRKLHDIMLNWYFEQKKDDLWLGTSPGTRAENFYRKSGWKEAGTHGKGEIKFEMTYEYWKNKIV</sequence>
<feature type="domain" description="N-acetyltransferase" evidence="3">
    <location>
        <begin position="3"/>
        <end position="148"/>
    </location>
</feature>
<dbReference type="Pfam" id="PF13508">
    <property type="entry name" value="Acetyltransf_7"/>
    <property type="match status" value="1"/>
</dbReference>
<organism evidence="4 5">
    <name type="scientific">Chryseobacterium rhizoplanae</name>
    <dbReference type="NCBI Taxonomy" id="1609531"/>
    <lineage>
        <taxon>Bacteria</taxon>
        <taxon>Pseudomonadati</taxon>
        <taxon>Bacteroidota</taxon>
        <taxon>Flavobacteriia</taxon>
        <taxon>Flavobacteriales</taxon>
        <taxon>Weeksellaceae</taxon>
        <taxon>Chryseobacterium group</taxon>
        <taxon>Chryseobacterium</taxon>
    </lineage>
</organism>
<evidence type="ECO:0000313" key="5">
    <source>
        <dbReference type="Proteomes" id="UP000316916"/>
    </source>
</evidence>
<dbReference type="InterPro" id="IPR016181">
    <property type="entry name" value="Acyl_CoA_acyltransferase"/>
</dbReference>
<keyword evidence="2" id="KW-0012">Acyltransferase</keyword>
<dbReference type="CDD" id="cd04301">
    <property type="entry name" value="NAT_SF"/>
    <property type="match status" value="1"/>
</dbReference>